<keyword evidence="3" id="KW-0378">Hydrolase</keyword>
<dbReference type="PROSITE" id="PS51194">
    <property type="entry name" value="HELICASE_CTER"/>
    <property type="match status" value="1"/>
</dbReference>
<sequence>MKTLSTSISLYRAGLRVIGQRRQLSTPTSTFPNIPKSIAENLSTRFKITSPNDAQTALIPPALSGRDIVFRSITGSGKSITLVAIAASKLEKKQPSSQPNHVQTVLLSPTRELAVQLYQWTTQLLEHHDADYIKKHVQVILNGLDRTEQTSRLQKSTPSILIGTPLRILELVDDGVLDLSKVETLVLDEVDYLIREASPKASVREKFRNTIHPKPSETLVQKIVHLRRPELIENEQPITPKSQSPKMPSMPKKPVVAVAQSRTPFQIIATSATLPAFLYESLVKRRKWLKNPLLLDMTSTGETSPPNISHHVLTVREDGTTRDLYDSSQEDALPIDELEMALPDADDLVIDAVVDIIKRDNIQSAMLFVSSSVALGPILDKLNAAGIPSDKLIRQVEWSDFGIEVHATARDSEPQKEAGTVEGTMSSTTKAAVVSDTTAKTAPFASFTSGDNIRVLVATEHAARGLDMPNISHVFILGPPISPTSYFHMAGRTGRFGRRGTVITVLSGRRYSERVLKMLKSLQLSTGMLKKV</sequence>
<keyword evidence="5" id="KW-0067">ATP-binding</keyword>
<evidence type="ECO:0000313" key="8">
    <source>
        <dbReference type="EMBL" id="TPX35020.1"/>
    </source>
</evidence>
<evidence type="ECO:0000256" key="5">
    <source>
        <dbReference type="ARBA" id="ARBA00022840"/>
    </source>
</evidence>
<dbReference type="Pfam" id="PF00271">
    <property type="entry name" value="Helicase_C"/>
    <property type="match status" value="1"/>
</dbReference>
<dbReference type="GO" id="GO:0005524">
    <property type="term" value="F:ATP binding"/>
    <property type="evidence" value="ECO:0007669"/>
    <property type="project" value="UniProtKB-KW"/>
</dbReference>
<dbReference type="OrthoDB" id="10256233at2759"/>
<reference evidence="8 9" key="1">
    <citation type="journal article" date="2019" name="Sci. Rep.">
        <title>Comparative genomics of chytrid fungi reveal insights into the obligate biotrophic and pathogenic lifestyle of Synchytrium endobioticum.</title>
        <authorList>
            <person name="van de Vossenberg B.T.L.H."/>
            <person name="Warris S."/>
            <person name="Nguyen H.D.T."/>
            <person name="van Gent-Pelzer M.P.E."/>
            <person name="Joly D.L."/>
            <person name="van de Geest H.C."/>
            <person name="Bonants P.J.M."/>
            <person name="Smith D.S."/>
            <person name="Levesque C.A."/>
            <person name="van der Lee T.A.J."/>
        </authorList>
    </citation>
    <scope>NUCLEOTIDE SEQUENCE [LARGE SCALE GENOMIC DNA]</scope>
    <source>
        <strain evidence="8 9">JEL517</strain>
    </source>
</reference>
<dbReference type="PROSITE" id="PS51192">
    <property type="entry name" value="HELICASE_ATP_BIND_1"/>
    <property type="match status" value="1"/>
</dbReference>
<evidence type="ECO:0000259" key="6">
    <source>
        <dbReference type="PROSITE" id="PS51192"/>
    </source>
</evidence>
<dbReference type="PANTHER" id="PTHR47963:SF8">
    <property type="entry name" value="ATP-DEPENDENT RNA HELICASE DEAD"/>
    <property type="match status" value="1"/>
</dbReference>
<dbReference type="GeneID" id="42003666"/>
<dbReference type="EC" id="3.6.4.13" evidence="1"/>
<evidence type="ECO:0000313" key="9">
    <source>
        <dbReference type="Proteomes" id="UP000319731"/>
    </source>
</evidence>
<dbReference type="Pfam" id="PF00270">
    <property type="entry name" value="DEAD"/>
    <property type="match status" value="1"/>
</dbReference>
<keyword evidence="9" id="KW-1185">Reference proteome</keyword>
<proteinExistence type="predicted"/>
<keyword evidence="4" id="KW-0347">Helicase</keyword>
<evidence type="ECO:0000256" key="4">
    <source>
        <dbReference type="ARBA" id="ARBA00022806"/>
    </source>
</evidence>
<evidence type="ECO:0000256" key="2">
    <source>
        <dbReference type="ARBA" id="ARBA00022741"/>
    </source>
</evidence>
<dbReference type="SUPFAM" id="SSF52540">
    <property type="entry name" value="P-loop containing nucleoside triphosphate hydrolases"/>
    <property type="match status" value="1"/>
</dbReference>
<dbReference type="GO" id="GO:0003723">
    <property type="term" value="F:RNA binding"/>
    <property type="evidence" value="ECO:0007669"/>
    <property type="project" value="TreeGrafter"/>
</dbReference>
<dbReference type="InterPro" id="IPR014001">
    <property type="entry name" value="Helicase_ATP-bd"/>
</dbReference>
<dbReference type="GO" id="GO:0003724">
    <property type="term" value="F:RNA helicase activity"/>
    <property type="evidence" value="ECO:0007669"/>
    <property type="project" value="UniProtKB-EC"/>
</dbReference>
<dbReference type="AlphaFoldDB" id="A0A507C0F8"/>
<evidence type="ECO:0000256" key="1">
    <source>
        <dbReference type="ARBA" id="ARBA00012552"/>
    </source>
</evidence>
<feature type="domain" description="Helicase ATP-binding" evidence="6">
    <location>
        <begin position="59"/>
        <end position="292"/>
    </location>
</feature>
<evidence type="ECO:0000256" key="3">
    <source>
        <dbReference type="ARBA" id="ARBA00022801"/>
    </source>
</evidence>
<feature type="domain" description="Helicase C-terminal" evidence="7">
    <location>
        <begin position="349"/>
        <end position="532"/>
    </location>
</feature>
<dbReference type="SMART" id="SM00487">
    <property type="entry name" value="DEXDc"/>
    <property type="match status" value="1"/>
</dbReference>
<dbReference type="InterPro" id="IPR001650">
    <property type="entry name" value="Helicase_C-like"/>
</dbReference>
<dbReference type="STRING" id="1806994.A0A507C0F8"/>
<dbReference type="SMART" id="SM00490">
    <property type="entry name" value="HELICc"/>
    <property type="match status" value="1"/>
</dbReference>
<dbReference type="EMBL" id="QEAO01000010">
    <property type="protein sequence ID" value="TPX35020.1"/>
    <property type="molecule type" value="Genomic_DNA"/>
</dbReference>
<dbReference type="PANTHER" id="PTHR47963">
    <property type="entry name" value="DEAD-BOX ATP-DEPENDENT RNA HELICASE 47, MITOCHONDRIAL"/>
    <property type="match status" value="1"/>
</dbReference>
<accession>A0A507C0F8</accession>
<organism evidence="8 9">
    <name type="scientific">Synchytrium microbalum</name>
    <dbReference type="NCBI Taxonomy" id="1806994"/>
    <lineage>
        <taxon>Eukaryota</taxon>
        <taxon>Fungi</taxon>
        <taxon>Fungi incertae sedis</taxon>
        <taxon>Chytridiomycota</taxon>
        <taxon>Chytridiomycota incertae sedis</taxon>
        <taxon>Chytridiomycetes</taxon>
        <taxon>Synchytriales</taxon>
        <taxon>Synchytriaceae</taxon>
        <taxon>Synchytrium</taxon>
    </lineage>
</organism>
<name>A0A507C0F8_9FUNG</name>
<dbReference type="GO" id="GO:0016787">
    <property type="term" value="F:hydrolase activity"/>
    <property type="evidence" value="ECO:0007669"/>
    <property type="project" value="UniProtKB-KW"/>
</dbReference>
<dbReference type="RefSeq" id="XP_031025605.1">
    <property type="nucleotide sequence ID" value="XM_031168369.1"/>
</dbReference>
<protein>
    <recommendedName>
        <fullName evidence="1">RNA helicase</fullName>
        <ecNumber evidence="1">3.6.4.13</ecNumber>
    </recommendedName>
</protein>
<keyword evidence="2" id="KW-0547">Nucleotide-binding</keyword>
<dbReference type="Proteomes" id="UP000319731">
    <property type="component" value="Unassembled WGS sequence"/>
</dbReference>
<gene>
    <name evidence="8" type="ORF">SmJEL517_g02441</name>
</gene>
<dbReference type="Gene3D" id="3.40.50.300">
    <property type="entry name" value="P-loop containing nucleotide triphosphate hydrolases"/>
    <property type="match status" value="2"/>
</dbReference>
<dbReference type="InterPro" id="IPR027417">
    <property type="entry name" value="P-loop_NTPase"/>
</dbReference>
<evidence type="ECO:0000259" key="7">
    <source>
        <dbReference type="PROSITE" id="PS51194"/>
    </source>
</evidence>
<dbReference type="InterPro" id="IPR011545">
    <property type="entry name" value="DEAD/DEAH_box_helicase_dom"/>
</dbReference>
<dbReference type="InterPro" id="IPR050547">
    <property type="entry name" value="DEAD_box_RNA_helicases"/>
</dbReference>
<comment type="caution">
    <text evidence="8">The sequence shown here is derived from an EMBL/GenBank/DDBJ whole genome shotgun (WGS) entry which is preliminary data.</text>
</comment>